<keyword evidence="6" id="KW-1185">Reference proteome</keyword>
<organism evidence="5 6">
    <name type="scientific">Flaviramulus basaltis</name>
    <dbReference type="NCBI Taxonomy" id="369401"/>
    <lineage>
        <taxon>Bacteria</taxon>
        <taxon>Pseudomonadati</taxon>
        <taxon>Bacteroidota</taxon>
        <taxon>Flavobacteriia</taxon>
        <taxon>Flavobacteriales</taxon>
        <taxon>Flavobacteriaceae</taxon>
        <taxon>Flaviramulus</taxon>
    </lineage>
</organism>
<sequence length="321" mass="37326">MFGKCRGAICIIKITYISVLYNLSNMVNLEWYRTFTYVYEYGSLTTASQKLYMSQPGVGKQITALEAEVGKQLFERTARRMLPTEYGKFLYSQIAGFIEGLEKSEQKFRRGSSKNCPSIVVGCSYDFFHQFILKKLPEINMFLTFKFGDMEELITYLEKDKIHLMVSDREYTGYDHNFSLIAESKLSLYASKKLYDDAPFKKMDNTNAKEIQQWLSNQLWYAYDNDLPYITDFWKTNFNSRPQIMAKYVFPSFRDIVSAMSAGHGLAVLPDYIGKNAVESGVIKPMFMDNKKPNCKLLWVNKRTTNYHYEINLLTNALNIK</sequence>
<keyword evidence="5" id="KW-0238">DNA-binding</keyword>
<comment type="similarity">
    <text evidence="1">Belongs to the LysR transcriptional regulatory family.</text>
</comment>
<dbReference type="GO" id="GO:0003700">
    <property type="term" value="F:DNA-binding transcription factor activity"/>
    <property type="evidence" value="ECO:0007669"/>
    <property type="project" value="InterPro"/>
</dbReference>
<feature type="domain" description="HTH lysR-type" evidence="4">
    <location>
        <begin position="27"/>
        <end position="84"/>
    </location>
</feature>
<dbReference type="InterPro" id="IPR000847">
    <property type="entry name" value="LysR_HTH_N"/>
</dbReference>
<accession>A0A1K2IAR3</accession>
<dbReference type="PROSITE" id="PS50931">
    <property type="entry name" value="HTH_LYSR"/>
    <property type="match status" value="1"/>
</dbReference>
<evidence type="ECO:0000259" key="4">
    <source>
        <dbReference type="PROSITE" id="PS50931"/>
    </source>
</evidence>
<evidence type="ECO:0000256" key="3">
    <source>
        <dbReference type="ARBA" id="ARBA00023163"/>
    </source>
</evidence>
<reference evidence="5 6" key="1">
    <citation type="submission" date="2016-10" db="EMBL/GenBank/DDBJ databases">
        <authorList>
            <person name="de Groot N.N."/>
        </authorList>
    </citation>
    <scope>NUCLEOTIDE SEQUENCE [LARGE SCALE GENOMIC DNA]</scope>
    <source>
        <strain evidence="5 6">DSM 18180</strain>
    </source>
</reference>
<keyword evidence="2" id="KW-0805">Transcription regulation</keyword>
<dbReference type="STRING" id="369401.SAMN05428642_101318"/>
<dbReference type="OrthoDB" id="646694at2"/>
<dbReference type="PANTHER" id="PTHR30126">
    <property type="entry name" value="HTH-TYPE TRANSCRIPTIONAL REGULATOR"/>
    <property type="match status" value="1"/>
</dbReference>
<evidence type="ECO:0000313" key="6">
    <source>
        <dbReference type="Proteomes" id="UP000182544"/>
    </source>
</evidence>
<dbReference type="GO" id="GO:0000976">
    <property type="term" value="F:transcription cis-regulatory region binding"/>
    <property type="evidence" value="ECO:0007669"/>
    <property type="project" value="TreeGrafter"/>
</dbReference>
<dbReference type="SUPFAM" id="SSF53850">
    <property type="entry name" value="Periplasmic binding protein-like II"/>
    <property type="match status" value="1"/>
</dbReference>
<dbReference type="InterPro" id="IPR036388">
    <property type="entry name" value="WH-like_DNA-bd_sf"/>
</dbReference>
<dbReference type="Gene3D" id="1.10.10.10">
    <property type="entry name" value="Winged helix-like DNA-binding domain superfamily/Winged helix DNA-binding domain"/>
    <property type="match status" value="1"/>
</dbReference>
<gene>
    <name evidence="5" type="ORF">SAMN05428642_101318</name>
</gene>
<dbReference type="Pfam" id="PF00126">
    <property type="entry name" value="HTH_1"/>
    <property type="match status" value="1"/>
</dbReference>
<dbReference type="PANTHER" id="PTHR30126:SF39">
    <property type="entry name" value="HTH-TYPE TRANSCRIPTIONAL REGULATOR CYSL"/>
    <property type="match status" value="1"/>
</dbReference>
<evidence type="ECO:0000313" key="5">
    <source>
        <dbReference type="EMBL" id="SFZ89481.1"/>
    </source>
</evidence>
<dbReference type="InterPro" id="IPR036390">
    <property type="entry name" value="WH_DNA-bd_sf"/>
</dbReference>
<evidence type="ECO:0000256" key="1">
    <source>
        <dbReference type="ARBA" id="ARBA00009437"/>
    </source>
</evidence>
<dbReference type="PRINTS" id="PR00039">
    <property type="entry name" value="HTHLYSR"/>
</dbReference>
<dbReference type="SUPFAM" id="SSF46785">
    <property type="entry name" value="Winged helix' DNA-binding domain"/>
    <property type="match status" value="1"/>
</dbReference>
<dbReference type="Proteomes" id="UP000182544">
    <property type="component" value="Unassembled WGS sequence"/>
</dbReference>
<evidence type="ECO:0000256" key="2">
    <source>
        <dbReference type="ARBA" id="ARBA00023015"/>
    </source>
</evidence>
<dbReference type="EMBL" id="FPKV01000001">
    <property type="protein sequence ID" value="SFZ89481.1"/>
    <property type="molecule type" value="Genomic_DNA"/>
</dbReference>
<dbReference type="AlphaFoldDB" id="A0A1K2IAR3"/>
<keyword evidence="3" id="KW-0804">Transcription</keyword>
<name>A0A1K2IAR3_9FLAO</name>
<protein>
    <submittedName>
        <fullName evidence="5">DNA-binding transcriptional regulator, LysR family</fullName>
    </submittedName>
</protein>
<proteinExistence type="inferred from homology"/>